<reference evidence="2" key="1">
    <citation type="submission" date="2020-06" db="EMBL/GenBank/DDBJ databases">
        <authorList>
            <person name="Dong N."/>
        </authorList>
    </citation>
    <scope>NUCLEOTIDE SEQUENCE</scope>
    <source>
        <strain evidence="2">R1692</strain>
    </source>
</reference>
<dbReference type="Pfam" id="PF00027">
    <property type="entry name" value="cNMP_binding"/>
    <property type="match status" value="1"/>
</dbReference>
<accession>A0ABT7NP10</accession>
<evidence type="ECO:0000313" key="3">
    <source>
        <dbReference type="Proteomes" id="UP001170954"/>
    </source>
</evidence>
<dbReference type="InterPro" id="IPR000595">
    <property type="entry name" value="cNMP-bd_dom"/>
</dbReference>
<feature type="domain" description="Cyclic nucleotide-binding" evidence="1">
    <location>
        <begin position="37"/>
        <end position="120"/>
    </location>
</feature>
<name>A0ABT7NP10_9SPHI</name>
<dbReference type="Gene3D" id="2.60.120.10">
    <property type="entry name" value="Jelly Rolls"/>
    <property type="match status" value="1"/>
</dbReference>
<evidence type="ECO:0000259" key="1">
    <source>
        <dbReference type="Pfam" id="PF00027"/>
    </source>
</evidence>
<comment type="caution">
    <text evidence="2">The sequence shown here is derived from an EMBL/GenBank/DDBJ whole genome shotgun (WGS) entry which is preliminary data.</text>
</comment>
<gene>
    <name evidence="2" type="ORF">HX018_12225</name>
</gene>
<evidence type="ECO:0000313" key="2">
    <source>
        <dbReference type="EMBL" id="MDM1049000.1"/>
    </source>
</evidence>
<dbReference type="Proteomes" id="UP001170954">
    <property type="component" value="Unassembled WGS sequence"/>
</dbReference>
<dbReference type="RefSeq" id="WP_286651609.1">
    <property type="nucleotide sequence ID" value="NZ_JACAGK010000034.1"/>
</dbReference>
<organism evidence="2 3">
    <name type="scientific">Sphingobacterium hotanense</name>
    <dbReference type="NCBI Taxonomy" id="649196"/>
    <lineage>
        <taxon>Bacteria</taxon>
        <taxon>Pseudomonadati</taxon>
        <taxon>Bacteroidota</taxon>
        <taxon>Sphingobacteriia</taxon>
        <taxon>Sphingobacteriales</taxon>
        <taxon>Sphingobacteriaceae</taxon>
        <taxon>Sphingobacterium</taxon>
    </lineage>
</organism>
<reference evidence="2" key="2">
    <citation type="journal article" date="2022" name="Sci. Total Environ.">
        <title>Prevalence, transmission, and molecular epidemiology of tet(X)-positive bacteria among humans, animals, and environmental niches in China: An epidemiological, and genomic-based study.</title>
        <authorList>
            <person name="Dong N."/>
            <person name="Zeng Y."/>
            <person name="Cai C."/>
            <person name="Sun C."/>
            <person name="Lu J."/>
            <person name="Liu C."/>
            <person name="Zhou H."/>
            <person name="Sun Q."/>
            <person name="Shu L."/>
            <person name="Wang H."/>
            <person name="Wang Y."/>
            <person name="Wang S."/>
            <person name="Wu C."/>
            <person name="Chan E.W."/>
            <person name="Chen G."/>
            <person name="Shen Z."/>
            <person name="Chen S."/>
            <person name="Zhang R."/>
        </authorList>
    </citation>
    <scope>NUCLEOTIDE SEQUENCE</scope>
    <source>
        <strain evidence="2">R1692</strain>
    </source>
</reference>
<dbReference type="SUPFAM" id="SSF51206">
    <property type="entry name" value="cAMP-binding domain-like"/>
    <property type="match status" value="1"/>
</dbReference>
<dbReference type="EMBL" id="JACAGK010000034">
    <property type="protein sequence ID" value="MDM1049000.1"/>
    <property type="molecule type" value="Genomic_DNA"/>
</dbReference>
<dbReference type="InterPro" id="IPR014710">
    <property type="entry name" value="RmlC-like_jellyroll"/>
</dbReference>
<dbReference type="InterPro" id="IPR018490">
    <property type="entry name" value="cNMP-bd_dom_sf"/>
</dbReference>
<sequence>MITSEELIKSNFYSYYTAKTGLTLSDFESLSPLFDFREVDHNQLIMRAGEVCKHILFVEKGLLQLFSLDEKGGEHIMQFAPENWLMMDRSSMFFNEPSNYYIKALEPSTVVFIQPQFLEEAGKINHEFTCFTETSLQRNIHFLQRRINSLLAMSAKERYLEFVAMYPQLLLRVPQWMVASYLGITPESLSRVRREIAKDSF</sequence>
<proteinExistence type="predicted"/>
<protein>
    <submittedName>
        <fullName evidence="2">Crp/Fnr family transcriptional regulator</fullName>
    </submittedName>
</protein>
<keyword evidence="3" id="KW-1185">Reference proteome</keyword>